<dbReference type="EMBL" id="BQNB010010530">
    <property type="protein sequence ID" value="GJS78520.1"/>
    <property type="molecule type" value="Genomic_DNA"/>
</dbReference>
<dbReference type="Proteomes" id="UP001151760">
    <property type="component" value="Unassembled WGS sequence"/>
</dbReference>
<sequence>MIRNDKLRVRARCFGKIPVFTTAAHGCENDYNVGHRKSKGPITMKRKRKTLGIEGDSQASVSASGEIHDIGNSRPTLKRIGISNLKCKAFRAKSKADMEIKGDHTLEYECHTPPRRKREA</sequence>
<evidence type="ECO:0000256" key="1">
    <source>
        <dbReference type="SAM" id="MobiDB-lite"/>
    </source>
</evidence>
<reference evidence="2" key="1">
    <citation type="journal article" date="2022" name="Int. J. Mol. Sci.">
        <title>Draft Genome of Tanacetum Coccineum: Genomic Comparison of Closely Related Tanacetum-Family Plants.</title>
        <authorList>
            <person name="Yamashiro T."/>
            <person name="Shiraishi A."/>
            <person name="Nakayama K."/>
            <person name="Satake H."/>
        </authorList>
    </citation>
    <scope>NUCLEOTIDE SEQUENCE</scope>
</reference>
<feature type="region of interest" description="Disordered" evidence="1">
    <location>
        <begin position="51"/>
        <end position="74"/>
    </location>
</feature>
<comment type="caution">
    <text evidence="2">The sequence shown here is derived from an EMBL/GenBank/DDBJ whole genome shotgun (WGS) entry which is preliminary data.</text>
</comment>
<evidence type="ECO:0000313" key="3">
    <source>
        <dbReference type="Proteomes" id="UP001151760"/>
    </source>
</evidence>
<accession>A0ABQ4YNF8</accession>
<name>A0ABQ4YNF8_9ASTR</name>
<organism evidence="2 3">
    <name type="scientific">Tanacetum coccineum</name>
    <dbReference type="NCBI Taxonomy" id="301880"/>
    <lineage>
        <taxon>Eukaryota</taxon>
        <taxon>Viridiplantae</taxon>
        <taxon>Streptophyta</taxon>
        <taxon>Embryophyta</taxon>
        <taxon>Tracheophyta</taxon>
        <taxon>Spermatophyta</taxon>
        <taxon>Magnoliopsida</taxon>
        <taxon>eudicotyledons</taxon>
        <taxon>Gunneridae</taxon>
        <taxon>Pentapetalae</taxon>
        <taxon>asterids</taxon>
        <taxon>campanulids</taxon>
        <taxon>Asterales</taxon>
        <taxon>Asteraceae</taxon>
        <taxon>Asteroideae</taxon>
        <taxon>Anthemideae</taxon>
        <taxon>Anthemidinae</taxon>
        <taxon>Tanacetum</taxon>
    </lineage>
</organism>
<gene>
    <name evidence="2" type="ORF">Tco_0728401</name>
</gene>
<proteinExistence type="predicted"/>
<reference evidence="2" key="2">
    <citation type="submission" date="2022-01" db="EMBL/GenBank/DDBJ databases">
        <authorList>
            <person name="Yamashiro T."/>
            <person name="Shiraishi A."/>
            <person name="Satake H."/>
            <person name="Nakayama K."/>
        </authorList>
    </citation>
    <scope>NUCLEOTIDE SEQUENCE</scope>
</reference>
<evidence type="ECO:0000313" key="2">
    <source>
        <dbReference type="EMBL" id="GJS78520.1"/>
    </source>
</evidence>
<protein>
    <submittedName>
        <fullName evidence="2">Uncharacterized protein</fullName>
    </submittedName>
</protein>
<keyword evidence="3" id="KW-1185">Reference proteome</keyword>